<keyword evidence="2" id="KW-1185">Reference proteome</keyword>
<accession>H3BA72</accession>
<dbReference type="GeneTree" id="ENSGT01030000234766"/>
<dbReference type="AlphaFoldDB" id="H3BA72"/>
<proteinExistence type="predicted"/>
<dbReference type="HOGENOM" id="CLU_013265_2_0_1"/>
<evidence type="ECO:0000313" key="1">
    <source>
        <dbReference type="Ensembl" id="ENSLACP00000018793.1"/>
    </source>
</evidence>
<dbReference type="PANTHER" id="PTHR37162">
    <property type="entry name" value="HAT FAMILY DIMERISATION DOMAINCONTAINING PROTEIN-RELATED"/>
    <property type="match status" value="1"/>
</dbReference>
<dbReference type="eggNOG" id="ENOG502RX81">
    <property type="taxonomic scope" value="Eukaryota"/>
</dbReference>
<reference evidence="1" key="3">
    <citation type="submission" date="2025-09" db="UniProtKB">
        <authorList>
            <consortium name="Ensembl"/>
        </authorList>
    </citation>
    <scope>IDENTIFICATION</scope>
</reference>
<reference evidence="2" key="1">
    <citation type="submission" date="2011-08" db="EMBL/GenBank/DDBJ databases">
        <title>The draft genome of Latimeria chalumnae.</title>
        <authorList>
            <person name="Di Palma F."/>
            <person name="Alfoldi J."/>
            <person name="Johnson J."/>
            <person name="Berlin A."/>
            <person name="Gnerre S."/>
            <person name="Jaffe D."/>
            <person name="MacCallum I."/>
            <person name="Young S."/>
            <person name="Walker B.J."/>
            <person name="Lander E."/>
            <person name="Lindblad-Toh K."/>
        </authorList>
    </citation>
    <scope>NUCLEOTIDE SEQUENCE [LARGE SCALE GENOMIC DNA]</scope>
    <source>
        <strain evidence="2">Wild caught</strain>
    </source>
</reference>
<protein>
    <recommendedName>
        <fullName evidence="3">DUF4371 domain-containing protein</fullName>
    </recommendedName>
</protein>
<dbReference type="EMBL" id="AFYH01065735">
    <property type="status" value="NOT_ANNOTATED_CDS"/>
    <property type="molecule type" value="Genomic_DNA"/>
</dbReference>
<evidence type="ECO:0000313" key="2">
    <source>
        <dbReference type="Proteomes" id="UP000008672"/>
    </source>
</evidence>
<reference evidence="1" key="2">
    <citation type="submission" date="2025-08" db="UniProtKB">
        <authorList>
            <consortium name="Ensembl"/>
        </authorList>
    </citation>
    <scope>IDENTIFICATION</scope>
</reference>
<sequence length="385" mass="44052">MSTFPNTLRNVTPKSDLKEKVIQAATKTKCLTNRAIAPHFREKLVEFMKNSPYSLLIDGSNDTGLEKMNPLIVHTFDINTQRVVYATTRKDFAIAAAIFDKIDQALNTHSIPWANCMGFGVDNTSVNLGRRNSIITRVKEKNTACCFMDCPCHLVHNVACKSASSFTQLSGFDVEDLCVDLFYYLDKSTKRKSMLVEFSGFCDIKYRQVIKHVSTCWLSLETAGQRNLYMYPALKSYFLSNSESLSCFKWLKTQFADPVLEVYLLFYNAVLPTLTTLNRYLQREDPCIFAAHDQIQDFVKRVLGKLVSVREARYVENVQFGGRENQLEDEELFIGLVTKQTLQKLYNEGNIKPTQRSMFFKAVRQFYLTAIKESIAKLPLDDNVL</sequence>
<dbReference type="Proteomes" id="UP000008672">
    <property type="component" value="Unassembled WGS sequence"/>
</dbReference>
<organism evidence="1 2">
    <name type="scientific">Latimeria chalumnae</name>
    <name type="common">Coelacanth</name>
    <dbReference type="NCBI Taxonomy" id="7897"/>
    <lineage>
        <taxon>Eukaryota</taxon>
        <taxon>Metazoa</taxon>
        <taxon>Chordata</taxon>
        <taxon>Craniata</taxon>
        <taxon>Vertebrata</taxon>
        <taxon>Euteleostomi</taxon>
        <taxon>Coelacanthiformes</taxon>
        <taxon>Coelacanthidae</taxon>
        <taxon>Latimeria</taxon>
    </lineage>
</organism>
<dbReference type="InParanoid" id="H3BA72"/>
<dbReference type="Ensembl" id="ENSLACT00000018926.1">
    <property type="protein sequence ID" value="ENSLACP00000018793.1"/>
    <property type="gene ID" value="ENSLACG00000016543.1"/>
</dbReference>
<dbReference type="PANTHER" id="PTHR37162:SF1">
    <property type="entry name" value="BED-TYPE DOMAIN-CONTAINING PROTEIN"/>
    <property type="match status" value="1"/>
</dbReference>
<name>H3BA72_LATCH</name>
<evidence type="ECO:0008006" key="3">
    <source>
        <dbReference type="Google" id="ProtNLM"/>
    </source>
</evidence>